<dbReference type="AlphaFoldDB" id="A0A4C1XXA7"/>
<organism evidence="1 2">
    <name type="scientific">Eumeta variegata</name>
    <name type="common">Bagworm moth</name>
    <name type="synonym">Eumeta japonica</name>
    <dbReference type="NCBI Taxonomy" id="151549"/>
    <lineage>
        <taxon>Eukaryota</taxon>
        <taxon>Metazoa</taxon>
        <taxon>Ecdysozoa</taxon>
        <taxon>Arthropoda</taxon>
        <taxon>Hexapoda</taxon>
        <taxon>Insecta</taxon>
        <taxon>Pterygota</taxon>
        <taxon>Neoptera</taxon>
        <taxon>Endopterygota</taxon>
        <taxon>Lepidoptera</taxon>
        <taxon>Glossata</taxon>
        <taxon>Ditrysia</taxon>
        <taxon>Tineoidea</taxon>
        <taxon>Psychidae</taxon>
        <taxon>Oiketicinae</taxon>
        <taxon>Eumeta</taxon>
    </lineage>
</organism>
<evidence type="ECO:0000313" key="1">
    <source>
        <dbReference type="EMBL" id="GBP66867.1"/>
    </source>
</evidence>
<dbReference type="Proteomes" id="UP000299102">
    <property type="component" value="Unassembled WGS sequence"/>
</dbReference>
<protein>
    <submittedName>
        <fullName evidence="1">Uncharacterized protein</fullName>
    </submittedName>
</protein>
<keyword evidence="2" id="KW-1185">Reference proteome</keyword>
<accession>A0A4C1XXA7</accession>
<name>A0A4C1XXA7_EUMVA</name>
<proteinExistence type="predicted"/>
<evidence type="ECO:0000313" key="2">
    <source>
        <dbReference type="Proteomes" id="UP000299102"/>
    </source>
</evidence>
<reference evidence="1 2" key="1">
    <citation type="journal article" date="2019" name="Commun. Biol.">
        <title>The bagworm genome reveals a unique fibroin gene that provides high tensile strength.</title>
        <authorList>
            <person name="Kono N."/>
            <person name="Nakamura H."/>
            <person name="Ohtoshi R."/>
            <person name="Tomita M."/>
            <person name="Numata K."/>
            <person name="Arakawa K."/>
        </authorList>
    </citation>
    <scope>NUCLEOTIDE SEQUENCE [LARGE SCALE GENOMIC DNA]</scope>
</reference>
<comment type="caution">
    <text evidence="1">The sequence shown here is derived from an EMBL/GenBank/DDBJ whole genome shotgun (WGS) entry which is preliminary data.</text>
</comment>
<dbReference type="EMBL" id="BGZK01000970">
    <property type="protein sequence ID" value="GBP66867.1"/>
    <property type="molecule type" value="Genomic_DNA"/>
</dbReference>
<gene>
    <name evidence="1" type="ORF">EVAR_18038_1</name>
</gene>
<sequence>MNCLNIIARYRNPSILMIPRRHILQEIVGIIRTTQKLGLRSEAITLEPRAKEPAHFSMLIESTVTDDMIAFQLGKRAGELLETRRSSPPMALCPRGGVTNNLSTSHWKGVKILKARRTSRSDIGDGTVRGCGAASRRIERNDRPRPAGGIEDYDSFEPGLEAFDAPRNVEAPLPKQNSWLGPNLWS</sequence>